<gene>
    <name evidence="7" type="ORF">LPLAT_LOCUS11111</name>
</gene>
<dbReference type="PIRSF" id="PIRSF017302">
    <property type="entry name" value="Gltscr2"/>
    <property type="match status" value="1"/>
</dbReference>
<keyword evidence="8" id="KW-1185">Reference proteome</keyword>
<evidence type="ECO:0000256" key="3">
    <source>
        <dbReference type="ARBA" id="ARBA00022517"/>
    </source>
</evidence>
<sequence length="433" mass="50644">MIDAKIKKRKVSKKTKKSWRKHVDVKDVDEFLDNKRLEERLGVPFSERVNSQLFVVDKSEIIRNVSSKQAARLALKNKEPKCFASLKPHTEVPDPISKRNHVKLRTKKEVLKNRTLTRTATDCLKKEEIKSDVWTVTNLLPETITEWMSSDGVRHTIKHLGVQKRKLPSSLQKKPSVLPAVEVPHPGTSYNPSYTDHQDLLHQIAQKELEFMKQEEHLDRVTTKMFKKIPLNKREEYLINEMSEGLPTKQMTANLKFAEEDNNEEDLSIAMANDKSVKNAKKTLVQRRKQREQKQAAKERILIKIEKKKISDVYKLKNLQQQIQVKEKKQELLRQKRMKKRERESIMPKTLSKTKFEPLDPDFQLSEELTGNLRNCKPSKNLLIERYKSLQQRNIVAPAVIKLTRDKAKMKKFVKPDHKINLDAAKLRLYSKV</sequence>
<dbReference type="Proteomes" id="UP001497644">
    <property type="component" value="Chromosome 6"/>
</dbReference>
<dbReference type="Pfam" id="PF07767">
    <property type="entry name" value="Nop53"/>
    <property type="match status" value="1"/>
</dbReference>
<evidence type="ECO:0000256" key="2">
    <source>
        <dbReference type="ARBA" id="ARBA00018339"/>
    </source>
</evidence>
<keyword evidence="3 5" id="KW-0690">Ribosome biogenesis</keyword>
<evidence type="ECO:0000256" key="6">
    <source>
        <dbReference type="SAM" id="Coils"/>
    </source>
</evidence>
<organism evidence="7 8">
    <name type="scientific">Lasius platythorax</name>
    <dbReference type="NCBI Taxonomy" id="488582"/>
    <lineage>
        <taxon>Eukaryota</taxon>
        <taxon>Metazoa</taxon>
        <taxon>Ecdysozoa</taxon>
        <taxon>Arthropoda</taxon>
        <taxon>Hexapoda</taxon>
        <taxon>Insecta</taxon>
        <taxon>Pterygota</taxon>
        <taxon>Neoptera</taxon>
        <taxon>Endopterygota</taxon>
        <taxon>Hymenoptera</taxon>
        <taxon>Apocrita</taxon>
        <taxon>Aculeata</taxon>
        <taxon>Formicoidea</taxon>
        <taxon>Formicidae</taxon>
        <taxon>Formicinae</taxon>
        <taxon>Lasius</taxon>
        <taxon>Lasius</taxon>
    </lineage>
</organism>
<dbReference type="AlphaFoldDB" id="A0AAV2NYH2"/>
<dbReference type="GO" id="GO:0005730">
    <property type="term" value="C:nucleolus"/>
    <property type="evidence" value="ECO:0007669"/>
    <property type="project" value="UniProtKB-SubCell"/>
</dbReference>
<comment type="similarity">
    <text evidence="1 5">Belongs to the NOP53 family.</text>
</comment>
<keyword evidence="6" id="KW-0175">Coiled coil</keyword>
<dbReference type="EMBL" id="OZ034829">
    <property type="protein sequence ID" value="CAL1685674.1"/>
    <property type="molecule type" value="Genomic_DNA"/>
</dbReference>
<evidence type="ECO:0000313" key="8">
    <source>
        <dbReference type="Proteomes" id="UP001497644"/>
    </source>
</evidence>
<evidence type="ECO:0000313" key="7">
    <source>
        <dbReference type="EMBL" id="CAL1685674.1"/>
    </source>
</evidence>
<reference evidence="7" key="1">
    <citation type="submission" date="2024-04" db="EMBL/GenBank/DDBJ databases">
        <authorList>
            <consortium name="Molecular Ecology Group"/>
        </authorList>
    </citation>
    <scope>NUCLEOTIDE SEQUENCE</scope>
</reference>
<proteinExistence type="inferred from homology"/>
<feature type="coiled-coil region" evidence="6">
    <location>
        <begin position="280"/>
        <end position="336"/>
    </location>
</feature>
<keyword evidence="4 5" id="KW-0539">Nucleus</keyword>
<dbReference type="GO" id="GO:0005654">
    <property type="term" value="C:nucleoplasm"/>
    <property type="evidence" value="ECO:0007669"/>
    <property type="project" value="UniProtKB-SubCell"/>
</dbReference>
<name>A0AAV2NYH2_9HYME</name>
<evidence type="ECO:0000256" key="4">
    <source>
        <dbReference type="ARBA" id="ARBA00023242"/>
    </source>
</evidence>
<accession>A0AAV2NYH2</accession>
<comment type="function">
    <text evidence="5">May play a role in ribosome biogenesis.</text>
</comment>
<comment type="subcellular location">
    <subcellularLocation>
        <location evidence="5">Nucleus</location>
        <location evidence="5">Nucleolus</location>
    </subcellularLocation>
    <subcellularLocation>
        <location evidence="5">Nucleus</location>
        <location evidence="5">Nucleoplasm</location>
    </subcellularLocation>
</comment>
<evidence type="ECO:0000256" key="5">
    <source>
        <dbReference type="PIRNR" id="PIRNR017302"/>
    </source>
</evidence>
<dbReference type="GO" id="GO:0008097">
    <property type="term" value="F:5S rRNA binding"/>
    <property type="evidence" value="ECO:0007669"/>
    <property type="project" value="TreeGrafter"/>
</dbReference>
<dbReference type="InterPro" id="IPR011687">
    <property type="entry name" value="Nop53/GLTSCR2"/>
</dbReference>
<protein>
    <recommendedName>
        <fullName evidence="2 5">Ribosome biogenesis protein NOP53</fullName>
    </recommendedName>
</protein>
<evidence type="ECO:0000256" key="1">
    <source>
        <dbReference type="ARBA" id="ARBA00008838"/>
    </source>
</evidence>
<dbReference type="GO" id="GO:0000027">
    <property type="term" value="P:ribosomal large subunit assembly"/>
    <property type="evidence" value="ECO:0007669"/>
    <property type="project" value="UniProtKB-UniRule"/>
</dbReference>
<dbReference type="GO" id="GO:0006364">
    <property type="term" value="P:rRNA processing"/>
    <property type="evidence" value="ECO:0007669"/>
    <property type="project" value="TreeGrafter"/>
</dbReference>
<dbReference type="PANTHER" id="PTHR14211">
    <property type="entry name" value="GLIOMA SUPPRESSOR CANDIDATE REGION GENE 2"/>
    <property type="match status" value="1"/>
</dbReference>
<dbReference type="PANTHER" id="PTHR14211:SF7">
    <property type="entry name" value="RIBOSOME BIOGENESIS PROTEIN NOP53"/>
    <property type="match status" value="1"/>
</dbReference>